<accession>A0A1B0Z290</accession>
<dbReference type="AlphaFoldDB" id="A0A1B0Z290"/>
<dbReference type="Pfam" id="PF12974">
    <property type="entry name" value="Phosphonate-bd"/>
    <property type="match status" value="1"/>
</dbReference>
<protein>
    <submittedName>
        <fullName evidence="1">Phosphate/phosphite/phosphonate ABC transporter, periplasmic binding protein</fullName>
    </submittedName>
</protein>
<organism evidence="1">
    <name type="scientific">uncultured Alphaproteobacteria bacterium</name>
    <dbReference type="NCBI Taxonomy" id="91750"/>
    <lineage>
        <taxon>Bacteria</taxon>
        <taxon>Pseudomonadati</taxon>
        <taxon>Pseudomonadota</taxon>
        <taxon>Alphaproteobacteria</taxon>
        <taxon>environmental samples</taxon>
    </lineage>
</organism>
<sequence>MIRLGGAASPGYIEVFSGLATYFAKNGLEMDWVLYSSYDTLVEAFERKEIDIAWNGPLSYIKIQRSSVAPAVNVAMRDVDRDYLTHLIVRKDSGITALDETRGKKLALGSRSSVQAGVLPHYYLKELGFQPETDFSEMSFYEERSNVDSNDELDVAWKVVEGEYDAGAISNVALDNFLQNHKQAHNDLNVIWTSPSYSHCCFTAQNDMDTVLRHKITEIFTSVDASNSVGKAILEGESCRSFLPGIEYGWEDLEIAAEKESLL</sequence>
<dbReference type="EMBL" id="KT997804">
    <property type="protein sequence ID" value="ANO58303.1"/>
    <property type="molecule type" value="Genomic_DNA"/>
</dbReference>
<name>A0A1B0Z290_9PROT</name>
<reference evidence="1" key="1">
    <citation type="submission" date="2015-11" db="EMBL/GenBank/DDBJ databases">
        <title>Genomes of Abundant and Widespread Viruses from the Deep Ocean.</title>
        <authorList>
            <person name="Mizuno C.M."/>
            <person name="Ghai R."/>
            <person name="Saghai A."/>
            <person name="Lopez-Garcia P."/>
            <person name="Rodriguez-Valera F."/>
        </authorList>
    </citation>
    <scope>NUCLEOTIDE SEQUENCE</scope>
</reference>
<evidence type="ECO:0000313" key="1">
    <source>
        <dbReference type="EMBL" id="ANO58303.1"/>
    </source>
</evidence>
<dbReference type="SUPFAM" id="SSF53850">
    <property type="entry name" value="Periplasmic binding protein-like II"/>
    <property type="match status" value="1"/>
</dbReference>
<dbReference type="PANTHER" id="PTHR35841:SF1">
    <property type="entry name" value="PHOSPHONATES-BINDING PERIPLASMIC PROTEIN"/>
    <property type="match status" value="1"/>
</dbReference>
<proteinExistence type="predicted"/>
<dbReference type="Gene3D" id="3.40.190.10">
    <property type="entry name" value="Periplasmic binding protein-like II"/>
    <property type="match status" value="2"/>
</dbReference>
<dbReference type="PANTHER" id="PTHR35841">
    <property type="entry name" value="PHOSPHONATES-BINDING PERIPLASMIC PROTEIN"/>
    <property type="match status" value="1"/>
</dbReference>